<dbReference type="InterPro" id="IPR017930">
    <property type="entry name" value="Myb_dom"/>
</dbReference>
<evidence type="ECO:0000259" key="3">
    <source>
        <dbReference type="PROSITE" id="PS51294"/>
    </source>
</evidence>
<dbReference type="Proteomes" id="UP001470230">
    <property type="component" value="Unassembled WGS sequence"/>
</dbReference>
<feature type="region of interest" description="Disordered" evidence="1">
    <location>
        <begin position="1"/>
        <end position="27"/>
    </location>
</feature>
<dbReference type="PANTHER" id="PTHR45614:SF253">
    <property type="entry name" value="CHROMOSOME UNDETERMINED SCAFFOLD_38, WHOLE GENOME SHOTGUN SEQUENCE"/>
    <property type="match status" value="1"/>
</dbReference>
<feature type="domain" description="Myb-like" evidence="2">
    <location>
        <begin position="75"/>
        <end position="125"/>
    </location>
</feature>
<dbReference type="PROSITE" id="PS51294">
    <property type="entry name" value="HTH_MYB"/>
    <property type="match status" value="1"/>
</dbReference>
<comment type="caution">
    <text evidence="4">The sequence shown here is derived from an EMBL/GenBank/DDBJ whole genome shotgun (WGS) entry which is preliminary data.</text>
</comment>
<dbReference type="SUPFAM" id="SSF46689">
    <property type="entry name" value="Homeodomain-like"/>
    <property type="match status" value="1"/>
</dbReference>
<evidence type="ECO:0000313" key="4">
    <source>
        <dbReference type="EMBL" id="KAK8870693.1"/>
    </source>
</evidence>
<dbReference type="InterPro" id="IPR009057">
    <property type="entry name" value="Homeodomain-like_sf"/>
</dbReference>
<dbReference type="Gene3D" id="1.10.10.60">
    <property type="entry name" value="Homeodomain-like"/>
    <property type="match status" value="2"/>
</dbReference>
<gene>
    <name evidence="4" type="ORF">M9Y10_008580</name>
</gene>
<evidence type="ECO:0000256" key="1">
    <source>
        <dbReference type="SAM" id="MobiDB-lite"/>
    </source>
</evidence>
<dbReference type="CDD" id="cd00167">
    <property type="entry name" value="SANT"/>
    <property type="match status" value="2"/>
</dbReference>
<sequence length="245" mass="28564">MQRKAQQKGKVDLQLKKNPHLAGPKSKKFKFTKSEDTQLYNLVKLYGENDWRTIADQMPYRTPRQCRERWTNYVNPGLNKKPWSISEDMCLLMKHHDFGNKWKIIQRFFPGRSKNDIKQRIKHISNNMNKEPSYQNQQSLSPIQVPIQLSSSSPSCEELSSLNTEPCVQIEQNYSTSYSTYYEVPSYESAQSHSALQIQSDKNSFNGIRKSLESPKPSIPKQKIYLLNIENLWPPTLQLPVLEAR</sequence>
<dbReference type="InterPro" id="IPR001005">
    <property type="entry name" value="SANT/Myb"/>
</dbReference>
<reference evidence="4 5" key="1">
    <citation type="submission" date="2024-04" db="EMBL/GenBank/DDBJ databases">
        <title>Tritrichomonas musculus Genome.</title>
        <authorList>
            <person name="Alves-Ferreira E."/>
            <person name="Grigg M."/>
            <person name="Lorenzi H."/>
            <person name="Galac M."/>
        </authorList>
    </citation>
    <scope>NUCLEOTIDE SEQUENCE [LARGE SCALE GENOMIC DNA]</scope>
    <source>
        <strain evidence="4 5">EAF2021</strain>
    </source>
</reference>
<dbReference type="Pfam" id="PF00249">
    <property type="entry name" value="Myb_DNA-binding"/>
    <property type="match status" value="2"/>
</dbReference>
<evidence type="ECO:0008006" key="6">
    <source>
        <dbReference type="Google" id="ProtNLM"/>
    </source>
</evidence>
<proteinExistence type="predicted"/>
<evidence type="ECO:0000259" key="2">
    <source>
        <dbReference type="PROSITE" id="PS50090"/>
    </source>
</evidence>
<organism evidence="4 5">
    <name type="scientific">Tritrichomonas musculus</name>
    <dbReference type="NCBI Taxonomy" id="1915356"/>
    <lineage>
        <taxon>Eukaryota</taxon>
        <taxon>Metamonada</taxon>
        <taxon>Parabasalia</taxon>
        <taxon>Tritrichomonadida</taxon>
        <taxon>Tritrichomonadidae</taxon>
        <taxon>Tritrichomonas</taxon>
    </lineage>
</organism>
<evidence type="ECO:0000313" key="5">
    <source>
        <dbReference type="Proteomes" id="UP001470230"/>
    </source>
</evidence>
<dbReference type="EMBL" id="JAPFFF010000014">
    <property type="protein sequence ID" value="KAK8870693.1"/>
    <property type="molecule type" value="Genomic_DNA"/>
</dbReference>
<keyword evidence="5" id="KW-1185">Reference proteome</keyword>
<feature type="domain" description="Myb-like" evidence="2">
    <location>
        <begin position="23"/>
        <end position="74"/>
    </location>
</feature>
<dbReference type="PANTHER" id="PTHR45614">
    <property type="entry name" value="MYB PROTEIN-RELATED"/>
    <property type="match status" value="1"/>
</dbReference>
<dbReference type="SMART" id="SM00717">
    <property type="entry name" value="SANT"/>
    <property type="match status" value="2"/>
</dbReference>
<name>A0ABR2IYJ3_9EUKA</name>
<protein>
    <recommendedName>
        <fullName evidence="6">Myb-like DNA-binding domain containing protein</fullName>
    </recommendedName>
</protein>
<dbReference type="PROSITE" id="PS50090">
    <property type="entry name" value="MYB_LIKE"/>
    <property type="match status" value="2"/>
</dbReference>
<accession>A0ABR2IYJ3</accession>
<dbReference type="InterPro" id="IPR050560">
    <property type="entry name" value="MYB_TF"/>
</dbReference>
<feature type="domain" description="HTH myb-type" evidence="3">
    <location>
        <begin position="23"/>
        <end position="78"/>
    </location>
</feature>